<feature type="compositionally biased region" description="Low complexity" evidence="7">
    <location>
        <begin position="581"/>
        <end position="597"/>
    </location>
</feature>
<keyword evidence="4" id="KW-0804">Transcription</keyword>
<dbReference type="GO" id="GO:0000978">
    <property type="term" value="F:RNA polymerase II cis-regulatory region sequence-specific DNA binding"/>
    <property type="evidence" value="ECO:0007669"/>
    <property type="project" value="TreeGrafter"/>
</dbReference>
<feature type="compositionally biased region" description="Pro residues" evidence="7">
    <location>
        <begin position="232"/>
        <end position="242"/>
    </location>
</feature>
<feature type="region of interest" description="Disordered" evidence="7">
    <location>
        <begin position="533"/>
        <end position="642"/>
    </location>
</feature>
<feature type="domain" description="FHA" evidence="8">
    <location>
        <begin position="50"/>
        <end position="113"/>
    </location>
</feature>
<keyword evidence="2" id="KW-0805">Transcription regulation</keyword>
<dbReference type="OrthoDB" id="5954824at2759"/>
<feature type="compositionally biased region" description="Low complexity" evidence="7">
    <location>
        <begin position="174"/>
        <end position="183"/>
    </location>
</feature>
<feature type="compositionally biased region" description="Low complexity" evidence="7">
    <location>
        <begin position="413"/>
        <end position="447"/>
    </location>
</feature>
<dbReference type="InterPro" id="IPR036388">
    <property type="entry name" value="WH-like_DNA-bd_sf"/>
</dbReference>
<dbReference type="PANTHER" id="PTHR45881:SF1">
    <property type="entry name" value="FORK HEAD PROTEIN HOMOLOG 2"/>
    <property type="match status" value="1"/>
</dbReference>
<evidence type="ECO:0000259" key="9">
    <source>
        <dbReference type="PROSITE" id="PS50039"/>
    </source>
</evidence>
<dbReference type="InterPro" id="IPR008984">
    <property type="entry name" value="SMAD_FHA_dom_sf"/>
</dbReference>
<dbReference type="Gene3D" id="2.60.200.20">
    <property type="match status" value="1"/>
</dbReference>
<name>A0A8K0UWB3_9AGAR</name>
<dbReference type="CDD" id="cd00059">
    <property type="entry name" value="FH_FOX"/>
    <property type="match status" value="1"/>
</dbReference>
<gene>
    <name evidence="10" type="ORF">BXZ70DRAFT_918965</name>
</gene>
<feature type="compositionally biased region" description="Basic residues" evidence="7">
    <location>
        <begin position="538"/>
        <end position="548"/>
    </location>
</feature>
<feature type="DNA-binding region" description="Fork-head" evidence="6">
    <location>
        <begin position="243"/>
        <end position="332"/>
    </location>
</feature>
<evidence type="ECO:0000256" key="6">
    <source>
        <dbReference type="PROSITE-ProRule" id="PRU00089"/>
    </source>
</evidence>
<dbReference type="InterPro" id="IPR000253">
    <property type="entry name" value="FHA_dom"/>
</dbReference>
<evidence type="ECO:0000256" key="7">
    <source>
        <dbReference type="SAM" id="MobiDB-lite"/>
    </source>
</evidence>
<feature type="region of interest" description="Disordered" evidence="7">
    <location>
        <begin position="402"/>
        <end position="447"/>
    </location>
</feature>
<sequence>MATVSPRLPASIPDIPDNQDTLQEAVQDKISAYYSLVFPNFTYYIQTLNVIIGRRCIPSSTPSSSEVPQVDVDLGSLKSVSRLHAKIEYEEEEERFMLHVMGRNGAWVDGVWSGSGSKVPLGDRSQIQIASRTFHFVLPPPPAPEDSPSPSSHASSGHRARSPSVDITSIDVTSISPPSSLPSCSPPPVPIAAPPPKIPPPLATQPQLPNSNSIPRPKSNPKKRKKSEAEAPPLPKPDVIPPKPQYTYAQLCYRAIKGLSGRGSLQDICQWIQDNFEYYKYSDKDWESSVRHNLSSNRAFKKVERGPDEKGKGALWTLDPQYEHSFEEAERKHAMSVLGGPGAREGKALSKKGKAPPLEPPFKRSIKGDSKGTPLPPPLTSVPLVPKSVQHIVPAAPVTHQVKSEPLVSESLTQQGTASASTTQSSTPVPSTTPQAGNTPAPAPTTAFPSLPASVRLPIIIGLVPNASASTSDAIAAPPKPISLHENALYLNPEIFSHLTPKHVQDLEVLGAQKALEILQSYIVRYYKEKLKAEGTRGRGRGRPKRGRGGPSAVGRGGGPSAAREGSGSDLFTTAPLPSRTTSQAAPQPQPTWTAASNPVPVMASLRPEDDPADDTVIIVDDDSPDETPPTKRQRTDTPSVD</sequence>
<dbReference type="GO" id="GO:0005634">
    <property type="term" value="C:nucleus"/>
    <property type="evidence" value="ECO:0007669"/>
    <property type="project" value="UniProtKB-SubCell"/>
</dbReference>
<proteinExistence type="predicted"/>
<evidence type="ECO:0000256" key="4">
    <source>
        <dbReference type="ARBA" id="ARBA00023163"/>
    </source>
</evidence>
<dbReference type="InterPro" id="IPR036390">
    <property type="entry name" value="WH_DNA-bd_sf"/>
</dbReference>
<feature type="region of interest" description="Disordered" evidence="7">
    <location>
        <begin position="341"/>
        <end position="381"/>
    </location>
</feature>
<keyword evidence="3 6" id="KW-0238">DNA-binding</keyword>
<feature type="compositionally biased region" description="Pro residues" evidence="7">
    <location>
        <begin position="184"/>
        <end position="203"/>
    </location>
</feature>
<dbReference type="GO" id="GO:0000981">
    <property type="term" value="F:DNA-binding transcription factor activity, RNA polymerase II-specific"/>
    <property type="evidence" value="ECO:0007669"/>
    <property type="project" value="TreeGrafter"/>
</dbReference>
<comment type="subcellular location">
    <subcellularLocation>
        <location evidence="1 6">Nucleus</location>
    </subcellularLocation>
</comment>
<reference evidence="10" key="1">
    <citation type="journal article" date="2021" name="New Phytol.">
        <title>Evolutionary innovations through gain and loss of genes in the ectomycorrhizal Boletales.</title>
        <authorList>
            <person name="Wu G."/>
            <person name="Miyauchi S."/>
            <person name="Morin E."/>
            <person name="Kuo A."/>
            <person name="Drula E."/>
            <person name="Varga T."/>
            <person name="Kohler A."/>
            <person name="Feng B."/>
            <person name="Cao Y."/>
            <person name="Lipzen A."/>
            <person name="Daum C."/>
            <person name="Hundley H."/>
            <person name="Pangilinan J."/>
            <person name="Johnson J."/>
            <person name="Barry K."/>
            <person name="LaButti K."/>
            <person name="Ng V."/>
            <person name="Ahrendt S."/>
            <person name="Min B."/>
            <person name="Choi I.G."/>
            <person name="Park H."/>
            <person name="Plett J.M."/>
            <person name="Magnuson J."/>
            <person name="Spatafora J.W."/>
            <person name="Nagy L.G."/>
            <person name="Henrissat B."/>
            <person name="Grigoriev I.V."/>
            <person name="Yang Z.L."/>
            <person name="Xu J."/>
            <person name="Martin F.M."/>
        </authorList>
    </citation>
    <scope>NUCLEOTIDE SEQUENCE</scope>
    <source>
        <strain evidence="10">KKN 215</strain>
    </source>
</reference>
<evidence type="ECO:0000256" key="2">
    <source>
        <dbReference type="ARBA" id="ARBA00023015"/>
    </source>
</evidence>
<keyword evidence="5 6" id="KW-0539">Nucleus</keyword>
<feature type="region of interest" description="Disordered" evidence="7">
    <location>
        <begin position="136"/>
        <end position="242"/>
    </location>
</feature>
<feature type="compositionally biased region" description="Pro residues" evidence="7">
    <location>
        <begin position="138"/>
        <end position="147"/>
    </location>
</feature>
<dbReference type="SUPFAM" id="SSF49879">
    <property type="entry name" value="SMAD/FHA domain"/>
    <property type="match status" value="1"/>
</dbReference>
<keyword evidence="11" id="KW-1185">Reference proteome</keyword>
<comment type="caution">
    <text evidence="10">The sequence shown here is derived from an EMBL/GenBank/DDBJ whole genome shotgun (WGS) entry which is preliminary data.</text>
</comment>
<dbReference type="InterPro" id="IPR001766">
    <property type="entry name" value="Fork_head_dom"/>
</dbReference>
<dbReference type="AlphaFoldDB" id="A0A8K0UWB3"/>
<dbReference type="PANTHER" id="PTHR45881">
    <property type="entry name" value="CHECKPOINT SUPPRESSOR 1-LIKE, ISOFORM A-RELATED"/>
    <property type="match status" value="1"/>
</dbReference>
<dbReference type="Pfam" id="PF00250">
    <property type="entry name" value="Forkhead"/>
    <property type="match status" value="1"/>
</dbReference>
<accession>A0A8K0UWB3</accession>
<evidence type="ECO:0000256" key="1">
    <source>
        <dbReference type="ARBA" id="ARBA00004123"/>
    </source>
</evidence>
<evidence type="ECO:0000313" key="11">
    <source>
        <dbReference type="Proteomes" id="UP000813824"/>
    </source>
</evidence>
<evidence type="ECO:0000256" key="3">
    <source>
        <dbReference type="ARBA" id="ARBA00023125"/>
    </source>
</evidence>
<feature type="domain" description="Fork-head" evidence="9">
    <location>
        <begin position="243"/>
        <end position="332"/>
    </location>
</feature>
<dbReference type="SUPFAM" id="SSF46785">
    <property type="entry name" value="Winged helix' DNA-binding domain"/>
    <property type="match status" value="1"/>
</dbReference>
<evidence type="ECO:0000259" key="8">
    <source>
        <dbReference type="PROSITE" id="PS50006"/>
    </source>
</evidence>
<feature type="compositionally biased region" description="Gly residues" evidence="7">
    <location>
        <begin position="549"/>
        <end position="560"/>
    </location>
</feature>
<evidence type="ECO:0000256" key="5">
    <source>
        <dbReference type="ARBA" id="ARBA00023242"/>
    </source>
</evidence>
<organism evidence="10 11">
    <name type="scientific">Cristinia sonorae</name>
    <dbReference type="NCBI Taxonomy" id="1940300"/>
    <lineage>
        <taxon>Eukaryota</taxon>
        <taxon>Fungi</taxon>
        <taxon>Dikarya</taxon>
        <taxon>Basidiomycota</taxon>
        <taxon>Agaricomycotina</taxon>
        <taxon>Agaricomycetes</taxon>
        <taxon>Agaricomycetidae</taxon>
        <taxon>Agaricales</taxon>
        <taxon>Pleurotineae</taxon>
        <taxon>Stephanosporaceae</taxon>
        <taxon>Cristinia</taxon>
    </lineage>
</organism>
<dbReference type="CDD" id="cd22701">
    <property type="entry name" value="FHA_FKH1-like"/>
    <property type="match status" value="1"/>
</dbReference>
<dbReference type="PRINTS" id="PR00053">
    <property type="entry name" value="FORKHEAD"/>
</dbReference>
<dbReference type="Gene3D" id="1.10.10.10">
    <property type="entry name" value="Winged helix-like DNA-binding domain superfamily/Winged helix DNA-binding domain"/>
    <property type="match status" value="1"/>
</dbReference>
<dbReference type="Proteomes" id="UP000813824">
    <property type="component" value="Unassembled WGS sequence"/>
</dbReference>
<dbReference type="PROSITE" id="PS50039">
    <property type="entry name" value="FORK_HEAD_3"/>
    <property type="match status" value="1"/>
</dbReference>
<protein>
    <submittedName>
        <fullName evidence="10">Uncharacterized protein</fullName>
    </submittedName>
</protein>
<dbReference type="SMART" id="SM00339">
    <property type="entry name" value="FH"/>
    <property type="match status" value="1"/>
</dbReference>
<dbReference type="PROSITE" id="PS50006">
    <property type="entry name" value="FHA_DOMAIN"/>
    <property type="match status" value="1"/>
</dbReference>
<dbReference type="Pfam" id="PF00498">
    <property type="entry name" value="FHA"/>
    <property type="match status" value="1"/>
</dbReference>
<dbReference type="EMBL" id="JAEVFJ010000003">
    <property type="protein sequence ID" value="KAH8106276.1"/>
    <property type="molecule type" value="Genomic_DNA"/>
</dbReference>
<evidence type="ECO:0000313" key="10">
    <source>
        <dbReference type="EMBL" id="KAH8106276.1"/>
    </source>
</evidence>